<reference evidence="2" key="1">
    <citation type="submission" date="2016-08" db="EMBL/GenBank/DDBJ databases">
        <authorList>
            <person name="Seilhamer J.J."/>
        </authorList>
    </citation>
    <scope>NUCLEOTIDE SEQUENCE</scope>
    <source>
        <strain evidence="2">86</strain>
    </source>
</reference>
<protein>
    <submittedName>
        <fullName evidence="2">Uncharacterized protein</fullName>
    </submittedName>
</protein>
<accession>A0A212LFQ7</accession>
<proteinExistence type="predicted"/>
<dbReference type="EMBL" id="FMJD01000008">
    <property type="protein sequence ID" value="SCM76310.1"/>
    <property type="molecule type" value="Genomic_DNA"/>
</dbReference>
<sequence>MALAGSISPTGDSSSRRTRSAWDCVARRKGDTVSTADAKRLALNFILNPSGWFENGPFGPVGMPAVIARIFHPKLHSSPDAYGSQDIFSYSLILLILGK</sequence>
<feature type="region of interest" description="Disordered" evidence="1">
    <location>
        <begin position="1"/>
        <end position="20"/>
    </location>
</feature>
<gene>
    <name evidence="2" type="ORF">KL86PLE_40115</name>
</gene>
<evidence type="ECO:0000256" key="1">
    <source>
        <dbReference type="SAM" id="MobiDB-lite"/>
    </source>
</evidence>
<dbReference type="AlphaFoldDB" id="A0A212LFQ7"/>
<evidence type="ECO:0000313" key="2">
    <source>
        <dbReference type="EMBL" id="SCM76310.1"/>
    </source>
</evidence>
<name>A0A212LFQ7_9HYPH</name>
<organism evidence="2">
    <name type="scientific">uncultured Pleomorphomonas sp</name>
    <dbReference type="NCBI Taxonomy" id="442121"/>
    <lineage>
        <taxon>Bacteria</taxon>
        <taxon>Pseudomonadati</taxon>
        <taxon>Pseudomonadota</taxon>
        <taxon>Alphaproteobacteria</taxon>
        <taxon>Hyphomicrobiales</taxon>
        <taxon>Pleomorphomonadaceae</taxon>
        <taxon>Pleomorphomonas</taxon>
        <taxon>environmental samples</taxon>
    </lineage>
</organism>